<evidence type="ECO:0000259" key="1">
    <source>
        <dbReference type="PROSITE" id="PS51186"/>
    </source>
</evidence>
<dbReference type="GO" id="GO:0016747">
    <property type="term" value="F:acyltransferase activity, transferring groups other than amino-acyl groups"/>
    <property type="evidence" value="ECO:0007669"/>
    <property type="project" value="InterPro"/>
</dbReference>
<name>A0A558AYS1_9STAP</name>
<keyword evidence="3" id="KW-1185">Reference proteome</keyword>
<feature type="domain" description="N-acetyltransferase" evidence="1">
    <location>
        <begin position="2"/>
        <end position="149"/>
    </location>
</feature>
<gene>
    <name evidence="2" type="ORF">FO441_03715</name>
</gene>
<dbReference type="Proteomes" id="UP000315103">
    <property type="component" value="Unassembled WGS sequence"/>
</dbReference>
<dbReference type="OrthoDB" id="9775804at2"/>
<dbReference type="InterPro" id="IPR000182">
    <property type="entry name" value="GNAT_dom"/>
</dbReference>
<dbReference type="Pfam" id="PF00583">
    <property type="entry name" value="Acetyltransf_1"/>
    <property type="match status" value="1"/>
</dbReference>
<dbReference type="CDD" id="cd04301">
    <property type="entry name" value="NAT_SF"/>
    <property type="match status" value="1"/>
</dbReference>
<evidence type="ECO:0000313" key="3">
    <source>
        <dbReference type="Proteomes" id="UP000315103"/>
    </source>
</evidence>
<reference evidence="2 3" key="1">
    <citation type="submission" date="2019-07" db="EMBL/GenBank/DDBJ databases">
        <title>Salinicoccus cyprini sp. nov., isolated from gastro-intestinal tract of mirror carp, Cyprinus carpio var. specularis, collected from Gobind Sagar Reservoir, Himachal Pradesh, India.</title>
        <authorList>
            <person name="Talwar C."/>
            <person name="Singh A.K."/>
            <person name="Lal R."/>
            <person name="Negi R.K."/>
        </authorList>
    </citation>
    <scope>NUCLEOTIDE SEQUENCE [LARGE SCALE GENOMIC DNA]</scope>
    <source>
        <strain evidence="2 3">CT19</strain>
    </source>
</reference>
<organism evidence="2 3">
    <name type="scientific">Salinicoccus cyprini</name>
    <dbReference type="NCBI Taxonomy" id="2493691"/>
    <lineage>
        <taxon>Bacteria</taxon>
        <taxon>Bacillati</taxon>
        <taxon>Bacillota</taxon>
        <taxon>Bacilli</taxon>
        <taxon>Bacillales</taxon>
        <taxon>Staphylococcaceae</taxon>
        <taxon>Salinicoccus</taxon>
    </lineage>
</organism>
<dbReference type="InterPro" id="IPR016181">
    <property type="entry name" value="Acyl_CoA_acyltransferase"/>
</dbReference>
<keyword evidence="2" id="KW-0808">Transferase</keyword>
<comment type="caution">
    <text evidence="2">The sequence shown here is derived from an EMBL/GenBank/DDBJ whole genome shotgun (WGS) entry which is preliminary data.</text>
</comment>
<dbReference type="SUPFAM" id="SSF55729">
    <property type="entry name" value="Acyl-CoA N-acyltransferases (Nat)"/>
    <property type="match status" value="1"/>
</dbReference>
<accession>A0A558AYS1</accession>
<dbReference type="AlphaFoldDB" id="A0A558AYS1"/>
<sequence length="149" mass="17608">MVNFAEIDENNFYDVIDLEVKEAQSRFVAPNVRSIAECYLYRKNNDVFPYAIQDAGKVVGFILIDLDEEAREFMIWRMMIDRKYQNYGYGRAAIMKAMEMAKSENKYDTFIADYVKGNEVMGELLRSMGFTHHSFDEENNEYVMHYKLN</sequence>
<dbReference type="RefSeq" id="WP_145285947.1">
    <property type="nucleotide sequence ID" value="NZ_VMSJ01000001.1"/>
</dbReference>
<protein>
    <submittedName>
        <fullName evidence="2">GNAT family N-acetyltransferase</fullName>
    </submittedName>
</protein>
<proteinExistence type="predicted"/>
<dbReference type="PROSITE" id="PS51186">
    <property type="entry name" value="GNAT"/>
    <property type="match status" value="1"/>
</dbReference>
<evidence type="ECO:0000313" key="2">
    <source>
        <dbReference type="EMBL" id="TVT29400.1"/>
    </source>
</evidence>
<dbReference type="Gene3D" id="3.40.630.30">
    <property type="match status" value="1"/>
</dbReference>
<dbReference type="EMBL" id="VMSJ01000001">
    <property type="protein sequence ID" value="TVT29400.1"/>
    <property type="molecule type" value="Genomic_DNA"/>
</dbReference>